<dbReference type="GO" id="GO:0016020">
    <property type="term" value="C:membrane"/>
    <property type="evidence" value="ECO:0007669"/>
    <property type="project" value="UniProtKB-SubCell"/>
</dbReference>
<dbReference type="InterPro" id="IPR004776">
    <property type="entry name" value="Mem_transp_PIN-like"/>
</dbReference>
<proteinExistence type="predicted"/>
<accession>A0AAW0GNC2</accession>
<evidence type="ECO:0000256" key="4">
    <source>
        <dbReference type="ARBA" id="ARBA00023136"/>
    </source>
</evidence>
<evidence type="ECO:0000256" key="1">
    <source>
        <dbReference type="ARBA" id="ARBA00004141"/>
    </source>
</evidence>
<feature type="transmembrane region" description="Helical" evidence="5">
    <location>
        <begin position="48"/>
        <end position="68"/>
    </location>
</feature>
<feature type="transmembrane region" description="Helical" evidence="5">
    <location>
        <begin position="258"/>
        <end position="279"/>
    </location>
</feature>
<evidence type="ECO:0000256" key="2">
    <source>
        <dbReference type="ARBA" id="ARBA00022692"/>
    </source>
</evidence>
<gene>
    <name evidence="6" type="ORF">QCA50_004214</name>
</gene>
<keyword evidence="7" id="KW-1185">Reference proteome</keyword>
<protein>
    <recommendedName>
        <fullName evidence="8">PIN-like protein</fullName>
    </recommendedName>
</protein>
<dbReference type="EMBL" id="JASBNA010000004">
    <property type="protein sequence ID" value="KAK7692584.1"/>
    <property type="molecule type" value="Genomic_DNA"/>
</dbReference>
<dbReference type="Pfam" id="PF03547">
    <property type="entry name" value="Mem_trans"/>
    <property type="match status" value="1"/>
</dbReference>
<dbReference type="PANTHER" id="PTHR31794:SF4">
    <property type="entry name" value="AUXIN EFFLUX TRANSPORTER FAMILY PROTEIN (EUROFUNG)"/>
    <property type="match status" value="1"/>
</dbReference>
<comment type="subcellular location">
    <subcellularLocation>
        <location evidence="1">Membrane</location>
        <topology evidence="1">Multi-pass membrane protein</topology>
    </subcellularLocation>
</comment>
<sequence>MPPNSSLLASFLGALEGTVSVLITLYAGYYIGRTGQFDRATVKRVSKVCTTIFLPCLIVVQMGPGITVHNLSKVWIIPIWGLISTLAAHGIGWIGQRFLSLPYWIIVAAGRPNANALPLLLLQSLQYTNVFEDLSAHGESTSDTLERAKSLILLNAIVQQSFTYQTAPQILKLDKPTRSNPNDSDEENPAANLAPETVHHLPSIIQDRERVGLLDSSEHPSYGTTNEEYTEALHPILDQPDVHWPNRFKRPLSRVTNWFSPPLMGAIVAIIIGITPQLHKIFYMKDSAVYTSLTQSLKNLGDLFVALQSVVVGAELALVPHANPGKVPAIFTLTVRFVIMPALSLLFVWGTAGRGWYTDDKLVWFLLVLIPSGPSAMLLASVAEIVNTDQGPICGYLAISYLLSPLIAVVCSLALETVKAVEHRVT</sequence>
<dbReference type="GO" id="GO:0005783">
    <property type="term" value="C:endoplasmic reticulum"/>
    <property type="evidence" value="ECO:0007669"/>
    <property type="project" value="TreeGrafter"/>
</dbReference>
<feature type="transmembrane region" description="Helical" evidence="5">
    <location>
        <begin position="362"/>
        <end position="386"/>
    </location>
</feature>
<dbReference type="GO" id="GO:0055085">
    <property type="term" value="P:transmembrane transport"/>
    <property type="evidence" value="ECO:0007669"/>
    <property type="project" value="InterPro"/>
</dbReference>
<feature type="transmembrane region" description="Helical" evidence="5">
    <location>
        <begin position="74"/>
        <end position="94"/>
    </location>
</feature>
<evidence type="ECO:0000313" key="6">
    <source>
        <dbReference type="EMBL" id="KAK7692584.1"/>
    </source>
</evidence>
<dbReference type="Proteomes" id="UP001385951">
    <property type="component" value="Unassembled WGS sequence"/>
</dbReference>
<organism evidence="6 7">
    <name type="scientific">Cerrena zonata</name>
    <dbReference type="NCBI Taxonomy" id="2478898"/>
    <lineage>
        <taxon>Eukaryota</taxon>
        <taxon>Fungi</taxon>
        <taxon>Dikarya</taxon>
        <taxon>Basidiomycota</taxon>
        <taxon>Agaricomycotina</taxon>
        <taxon>Agaricomycetes</taxon>
        <taxon>Polyporales</taxon>
        <taxon>Cerrenaceae</taxon>
        <taxon>Cerrena</taxon>
    </lineage>
</organism>
<evidence type="ECO:0000256" key="3">
    <source>
        <dbReference type="ARBA" id="ARBA00022989"/>
    </source>
</evidence>
<reference evidence="6 7" key="1">
    <citation type="submission" date="2022-09" db="EMBL/GenBank/DDBJ databases">
        <authorList>
            <person name="Palmer J.M."/>
        </authorList>
    </citation>
    <scope>NUCLEOTIDE SEQUENCE [LARGE SCALE GENOMIC DNA]</scope>
    <source>
        <strain evidence="6 7">DSM 7382</strain>
    </source>
</reference>
<dbReference type="PANTHER" id="PTHR31794">
    <property type="entry name" value="AUXIN EFFLUX TRANSPORTER FAMILY PROTEIN (EUROFUNG)"/>
    <property type="match status" value="1"/>
</dbReference>
<evidence type="ECO:0008006" key="8">
    <source>
        <dbReference type="Google" id="ProtNLM"/>
    </source>
</evidence>
<feature type="transmembrane region" description="Helical" evidence="5">
    <location>
        <begin position="6"/>
        <end position="27"/>
    </location>
</feature>
<keyword evidence="3 5" id="KW-1133">Transmembrane helix</keyword>
<evidence type="ECO:0000313" key="7">
    <source>
        <dbReference type="Proteomes" id="UP001385951"/>
    </source>
</evidence>
<dbReference type="AlphaFoldDB" id="A0AAW0GNC2"/>
<feature type="transmembrane region" description="Helical" evidence="5">
    <location>
        <begin position="330"/>
        <end position="350"/>
    </location>
</feature>
<name>A0AAW0GNC2_9APHY</name>
<keyword evidence="4 5" id="KW-0472">Membrane</keyword>
<evidence type="ECO:0000256" key="5">
    <source>
        <dbReference type="SAM" id="Phobius"/>
    </source>
</evidence>
<comment type="caution">
    <text evidence="6">The sequence shown here is derived from an EMBL/GenBank/DDBJ whole genome shotgun (WGS) entry which is preliminary data.</text>
</comment>
<feature type="transmembrane region" description="Helical" evidence="5">
    <location>
        <begin position="393"/>
        <end position="415"/>
    </location>
</feature>
<keyword evidence="2 5" id="KW-0812">Transmembrane</keyword>